<dbReference type="Pfam" id="PF12697">
    <property type="entry name" value="Abhydrolase_6"/>
    <property type="match status" value="1"/>
</dbReference>
<dbReference type="Proteomes" id="UP000008237">
    <property type="component" value="Unassembled WGS sequence"/>
</dbReference>
<sequence length="354" mass="40683">MCTKIFSCSMRAFCKFVMPKPMFSYNRQLSSMTTKSRQIEEQKVKINGIDINYAKVGTGDHPVLLLPGALAVQTKRTGLLPHLITNSILSCFDTAAIYWFQSLGYKPLLYLLRNRGTTPHKLAASTLSRTIWTDFKPQIENLDADKLVIVAWDPPGYGKSRPPDKMFPDDFFQRDAVLAHDLMKTLGYKKFSLIGWSDGGITSLLLASTYPESIWKMVVTGANAYIHPDEMKLYEKVRSIDTWSEKMRTPMIKAYGEDYFRKTWSDWIDAMHKLYEKRNGDVCKQVLPKIRCPTLIVYGAKDMMVLPEHSEYLKQNIANSKLHIFEKGAHNLHLRYADEFNKLVTDFLLEKSKI</sequence>
<keyword evidence="2" id="KW-0378">Hydrolase</keyword>
<dbReference type="FunCoup" id="E2BTB0">
    <property type="interactions" value="174"/>
</dbReference>
<dbReference type="EMBL" id="GL450384">
    <property type="protein sequence ID" value="EFN81112.1"/>
    <property type="molecule type" value="Genomic_DNA"/>
</dbReference>
<dbReference type="InterPro" id="IPR029058">
    <property type="entry name" value="AB_hydrolase_fold"/>
</dbReference>
<organism evidence="3">
    <name type="scientific">Harpegnathos saltator</name>
    <name type="common">Jerdon's jumping ant</name>
    <dbReference type="NCBI Taxonomy" id="610380"/>
    <lineage>
        <taxon>Eukaryota</taxon>
        <taxon>Metazoa</taxon>
        <taxon>Ecdysozoa</taxon>
        <taxon>Arthropoda</taxon>
        <taxon>Hexapoda</taxon>
        <taxon>Insecta</taxon>
        <taxon>Pterygota</taxon>
        <taxon>Neoptera</taxon>
        <taxon>Endopterygota</taxon>
        <taxon>Hymenoptera</taxon>
        <taxon>Apocrita</taxon>
        <taxon>Aculeata</taxon>
        <taxon>Formicoidea</taxon>
        <taxon>Formicidae</taxon>
        <taxon>Ponerinae</taxon>
        <taxon>Ponerini</taxon>
        <taxon>Harpegnathos</taxon>
    </lineage>
</organism>
<dbReference type="InParanoid" id="E2BTB0"/>
<keyword evidence="3" id="KW-1185">Reference proteome</keyword>
<dbReference type="InterPro" id="IPR000073">
    <property type="entry name" value="AB_hydrolase_1"/>
</dbReference>
<feature type="domain" description="AB hydrolase-1" evidence="1">
    <location>
        <begin position="127"/>
        <end position="342"/>
    </location>
</feature>
<protein>
    <submittedName>
        <fullName evidence="2">Valacyclovir hydrolase</fullName>
    </submittedName>
</protein>
<evidence type="ECO:0000259" key="1">
    <source>
        <dbReference type="Pfam" id="PF12697"/>
    </source>
</evidence>
<evidence type="ECO:0000313" key="2">
    <source>
        <dbReference type="EMBL" id="EFN81112.1"/>
    </source>
</evidence>
<dbReference type="OrthoDB" id="19657at2759"/>
<dbReference type="PANTHER" id="PTHR46331:SF2">
    <property type="entry name" value="VALACYCLOVIR HYDROLASE"/>
    <property type="match status" value="1"/>
</dbReference>
<dbReference type="AlphaFoldDB" id="E2BTB0"/>
<dbReference type="GO" id="GO:0017171">
    <property type="term" value="F:serine hydrolase activity"/>
    <property type="evidence" value="ECO:0007669"/>
    <property type="project" value="TreeGrafter"/>
</dbReference>
<dbReference type="OMA" id="YTIICID"/>
<dbReference type="STRING" id="610380.E2BTB0"/>
<name>E2BTB0_HARSA</name>
<dbReference type="Gene3D" id="3.40.50.1820">
    <property type="entry name" value="alpha/beta hydrolase"/>
    <property type="match status" value="1"/>
</dbReference>
<reference evidence="2 3" key="1">
    <citation type="journal article" date="2010" name="Science">
        <title>Genomic comparison of the ants Camponotus floridanus and Harpegnathos saltator.</title>
        <authorList>
            <person name="Bonasio R."/>
            <person name="Zhang G."/>
            <person name="Ye C."/>
            <person name="Mutti N.S."/>
            <person name="Fang X."/>
            <person name="Qin N."/>
            <person name="Donahue G."/>
            <person name="Yang P."/>
            <person name="Li Q."/>
            <person name="Li C."/>
            <person name="Zhang P."/>
            <person name="Huang Z."/>
            <person name="Berger S.L."/>
            <person name="Reinberg D."/>
            <person name="Wang J."/>
            <person name="Liebig J."/>
        </authorList>
    </citation>
    <scope>NUCLEOTIDE SEQUENCE [LARGE SCALE GENOMIC DNA]</scope>
    <source>
        <strain evidence="2 3">R22 G/1</strain>
    </source>
</reference>
<dbReference type="ESTHER" id="harsa-e2btb0">
    <property type="family name" value="Valacyclovir-hydrolase"/>
</dbReference>
<dbReference type="PANTHER" id="PTHR46331">
    <property type="entry name" value="VALACYCLOVIR HYDROLASE"/>
    <property type="match status" value="1"/>
</dbReference>
<proteinExistence type="predicted"/>
<accession>E2BTB0</accession>
<evidence type="ECO:0000313" key="3">
    <source>
        <dbReference type="Proteomes" id="UP000008237"/>
    </source>
</evidence>
<dbReference type="SUPFAM" id="SSF53474">
    <property type="entry name" value="alpha/beta-Hydrolases"/>
    <property type="match status" value="1"/>
</dbReference>
<gene>
    <name evidence="2" type="ORF">EAI_03822</name>
</gene>